<feature type="region of interest" description="Disordered" evidence="9">
    <location>
        <begin position="241"/>
        <end position="269"/>
    </location>
</feature>
<evidence type="ECO:0000256" key="10">
    <source>
        <dbReference type="SAM" id="Phobius"/>
    </source>
</evidence>
<evidence type="ECO:0000256" key="1">
    <source>
        <dbReference type="ARBA" id="ARBA00004115"/>
    </source>
</evidence>
<dbReference type="InterPro" id="IPR005595">
    <property type="entry name" value="TRAP_alpha"/>
</dbReference>
<evidence type="ECO:0008006" key="14">
    <source>
        <dbReference type="Google" id="ProtNLM"/>
    </source>
</evidence>
<evidence type="ECO:0000256" key="5">
    <source>
        <dbReference type="ARBA" id="ARBA00022989"/>
    </source>
</evidence>
<keyword evidence="2 10" id="KW-0812">Transmembrane</keyword>
<sequence length="269" mass="29625">MGRFRDIALLLFGVQAAGVFGQIDPEVAEEVEDPSKSPAIAVTVEASFPNAEIFGIKLVNGKQTESILSFTNEEPDPVTIQFVGGSLWTADPASPPRIVRNLTTHQYAVEIPPGEKQSLPFRFSTNMHPQDLRLNLAAVVSSQNSFFTLPAFNGTVSIVEPDASIFDPQLLFLYFFLLACAIAVGYFFYTIWIVPYFPQQKRKTPVGSSKKTPRKVDAVVVTSDNESPAVATGAKAYNEEWIPNHHIQRPEARRVKSSGRPKSRTGKAE</sequence>
<keyword evidence="6 10" id="KW-0472">Membrane</keyword>
<comment type="similarity">
    <text evidence="8">Belongs to the IRC22 family.</text>
</comment>
<comment type="caution">
    <text evidence="12">The sequence shown here is derived from an EMBL/GenBank/DDBJ whole genome shotgun (WGS) entry which is preliminary data.</text>
</comment>
<dbReference type="GO" id="GO:0005789">
    <property type="term" value="C:endoplasmic reticulum membrane"/>
    <property type="evidence" value="ECO:0007669"/>
    <property type="project" value="UniProtKB-SubCell"/>
</dbReference>
<dbReference type="AlphaFoldDB" id="A0AAV9NNP8"/>
<proteinExistence type="inferred from homology"/>
<organism evidence="12 13">
    <name type="scientific">Exophiala bonariae</name>
    <dbReference type="NCBI Taxonomy" id="1690606"/>
    <lineage>
        <taxon>Eukaryota</taxon>
        <taxon>Fungi</taxon>
        <taxon>Dikarya</taxon>
        <taxon>Ascomycota</taxon>
        <taxon>Pezizomycotina</taxon>
        <taxon>Eurotiomycetes</taxon>
        <taxon>Chaetothyriomycetidae</taxon>
        <taxon>Chaetothyriales</taxon>
        <taxon>Herpotrichiellaceae</taxon>
        <taxon>Exophiala</taxon>
    </lineage>
</organism>
<keyword evidence="13" id="KW-1185">Reference proteome</keyword>
<keyword evidence="3 11" id="KW-0732">Signal</keyword>
<comment type="subcellular location">
    <subcellularLocation>
        <location evidence="1">Endoplasmic reticulum membrane</location>
        <topology evidence="1">Single-pass type I membrane protein</topology>
    </subcellularLocation>
</comment>
<evidence type="ECO:0000256" key="7">
    <source>
        <dbReference type="ARBA" id="ARBA00037565"/>
    </source>
</evidence>
<feature type="compositionally biased region" description="Basic residues" evidence="9">
    <location>
        <begin position="255"/>
        <end position="269"/>
    </location>
</feature>
<gene>
    <name evidence="12" type="ORF">LTR84_010005</name>
</gene>
<dbReference type="GeneID" id="89978163"/>
<name>A0AAV9NNP8_9EURO</name>
<protein>
    <recommendedName>
        <fullName evidence="14">Translocon-associated protein subunit alpha</fullName>
    </recommendedName>
</protein>
<evidence type="ECO:0000256" key="9">
    <source>
        <dbReference type="SAM" id="MobiDB-lite"/>
    </source>
</evidence>
<keyword evidence="4" id="KW-0256">Endoplasmic reticulum</keyword>
<evidence type="ECO:0000256" key="4">
    <source>
        <dbReference type="ARBA" id="ARBA00022824"/>
    </source>
</evidence>
<evidence type="ECO:0000256" key="3">
    <source>
        <dbReference type="ARBA" id="ARBA00022729"/>
    </source>
</evidence>
<feature type="chain" id="PRO_5043743126" description="Translocon-associated protein subunit alpha" evidence="11">
    <location>
        <begin position="22"/>
        <end position="269"/>
    </location>
</feature>
<keyword evidence="5 10" id="KW-1133">Transmembrane helix</keyword>
<evidence type="ECO:0000256" key="6">
    <source>
        <dbReference type="ARBA" id="ARBA00023136"/>
    </source>
</evidence>
<dbReference type="EMBL" id="JAVRRD010000004">
    <property type="protein sequence ID" value="KAK5060121.1"/>
    <property type="molecule type" value="Genomic_DNA"/>
</dbReference>
<evidence type="ECO:0000256" key="11">
    <source>
        <dbReference type="SAM" id="SignalP"/>
    </source>
</evidence>
<evidence type="ECO:0000313" key="13">
    <source>
        <dbReference type="Proteomes" id="UP001358417"/>
    </source>
</evidence>
<evidence type="ECO:0000313" key="12">
    <source>
        <dbReference type="EMBL" id="KAK5060121.1"/>
    </source>
</evidence>
<dbReference type="RefSeq" id="XP_064709942.1">
    <property type="nucleotide sequence ID" value="XM_064853543.1"/>
</dbReference>
<dbReference type="PANTHER" id="PTHR12924:SF0">
    <property type="entry name" value="TRANSLOCON-ASSOCIATED PROTEIN SUBUNIT ALPHA"/>
    <property type="match status" value="1"/>
</dbReference>
<dbReference type="PANTHER" id="PTHR12924">
    <property type="entry name" value="TRANSLOCON-ASSOCIATED PROTEIN, ALPHA SUBUNIT"/>
    <property type="match status" value="1"/>
</dbReference>
<feature type="signal peptide" evidence="11">
    <location>
        <begin position="1"/>
        <end position="21"/>
    </location>
</feature>
<feature type="transmembrane region" description="Helical" evidence="10">
    <location>
        <begin position="171"/>
        <end position="194"/>
    </location>
</feature>
<evidence type="ECO:0000256" key="8">
    <source>
        <dbReference type="ARBA" id="ARBA00038311"/>
    </source>
</evidence>
<accession>A0AAV9NNP8</accession>
<dbReference type="Pfam" id="PF03896">
    <property type="entry name" value="TRAP_alpha"/>
    <property type="match status" value="1"/>
</dbReference>
<reference evidence="12 13" key="1">
    <citation type="submission" date="2023-08" db="EMBL/GenBank/DDBJ databases">
        <title>Black Yeasts Isolated from many extreme environments.</title>
        <authorList>
            <person name="Coleine C."/>
            <person name="Stajich J.E."/>
            <person name="Selbmann L."/>
        </authorList>
    </citation>
    <scope>NUCLEOTIDE SEQUENCE [LARGE SCALE GENOMIC DNA]</scope>
    <source>
        <strain evidence="12 13">CCFEE 5792</strain>
    </source>
</reference>
<dbReference type="Proteomes" id="UP001358417">
    <property type="component" value="Unassembled WGS sequence"/>
</dbReference>
<comment type="function">
    <text evidence="7">Is probably involved in a pathway contributing to genomic integrity.</text>
</comment>
<evidence type="ECO:0000256" key="2">
    <source>
        <dbReference type="ARBA" id="ARBA00022692"/>
    </source>
</evidence>